<dbReference type="InterPro" id="IPR032026">
    <property type="entry name" value="Ad_Cy_reg"/>
</dbReference>
<comment type="similarity">
    <text evidence="1">Belongs to the adenylyl cyclase class-3 family.</text>
</comment>
<evidence type="ECO:0000259" key="2">
    <source>
        <dbReference type="PROSITE" id="PS50125"/>
    </source>
</evidence>
<dbReference type="PANTHER" id="PTHR43081">
    <property type="entry name" value="ADENYLATE CYCLASE, TERMINAL-DIFFERENTIATION SPECIFIC-RELATED"/>
    <property type="match status" value="1"/>
</dbReference>
<dbReference type="InterPro" id="IPR029787">
    <property type="entry name" value="Nucleotide_cyclase"/>
</dbReference>
<dbReference type="SUPFAM" id="SSF55073">
    <property type="entry name" value="Nucleotide cyclase"/>
    <property type="match status" value="1"/>
</dbReference>
<dbReference type="InterPro" id="IPR050697">
    <property type="entry name" value="Adenylyl/Guanylyl_Cyclase_3/4"/>
</dbReference>
<dbReference type="Pfam" id="PF00211">
    <property type="entry name" value="Guanylate_cyc"/>
    <property type="match status" value="1"/>
</dbReference>
<dbReference type="SMART" id="SM00044">
    <property type="entry name" value="CYCc"/>
    <property type="match status" value="1"/>
</dbReference>
<dbReference type="PROSITE" id="PS50125">
    <property type="entry name" value="GUANYLATE_CYCLASE_2"/>
    <property type="match status" value="1"/>
</dbReference>
<dbReference type="GO" id="GO:0006171">
    <property type="term" value="P:cAMP biosynthetic process"/>
    <property type="evidence" value="ECO:0007669"/>
    <property type="project" value="TreeGrafter"/>
</dbReference>
<sequence length="388" mass="41398">MPVAVYVDAVAADPDDRDIEAAGLLDNLHGRARQERADLVRWLLSRGFNVDQIRGEFSPMLLPANRMIGDDGTLVSPQEISDSSGVNLELLRRLHSAVGLVQSDDPEARLLSRADAESVLGAARLVEIGLDPAQVTLIGRLLMDGLTNVAVMMRQAALHAALHPGATELELAQAFEVLAHDAEPILGPMVGDLLRLALRHSFETEAINVFERTTGTLPGARQVAVAFADLVGFTRLGEQIPPEDLGLVALRLADLARTVVKLPVHFVKTIGDAVMLVCSDPHKLLVTILDLVDAAAADDFPRLRAGLAFGPAVNRAGDWYGSPVNLASRVTSAAPAGTVRVTETARDVIGDPGDIQWTPAQARRLKGIRGGVRLYGARRIPADASPAQ</sequence>
<dbReference type="OrthoDB" id="310836at2"/>
<name>A0A0Q2S086_MYCGO</name>
<dbReference type="GO" id="GO:0035556">
    <property type="term" value="P:intracellular signal transduction"/>
    <property type="evidence" value="ECO:0007669"/>
    <property type="project" value="InterPro"/>
</dbReference>
<dbReference type="RefSeq" id="WP_055575756.1">
    <property type="nucleotide sequence ID" value="NZ_LKTM01000001.1"/>
</dbReference>
<dbReference type="PANTHER" id="PTHR43081:SF19">
    <property type="entry name" value="PH-SENSITIVE ADENYLATE CYCLASE RV1264"/>
    <property type="match status" value="1"/>
</dbReference>
<dbReference type="CDD" id="cd07302">
    <property type="entry name" value="CHD"/>
    <property type="match status" value="1"/>
</dbReference>
<dbReference type="GO" id="GO:0004016">
    <property type="term" value="F:adenylate cyclase activity"/>
    <property type="evidence" value="ECO:0007669"/>
    <property type="project" value="UniProtKB-ARBA"/>
</dbReference>
<protein>
    <submittedName>
        <fullName evidence="3">Cyclase</fullName>
    </submittedName>
</protein>
<dbReference type="InterPro" id="IPR001054">
    <property type="entry name" value="A/G_cyclase"/>
</dbReference>
<dbReference type="EMBL" id="LKTM01000001">
    <property type="protein sequence ID" value="KQH80995.1"/>
    <property type="molecule type" value="Genomic_DNA"/>
</dbReference>
<dbReference type="Proteomes" id="UP000051677">
    <property type="component" value="Unassembled WGS sequence"/>
</dbReference>
<evidence type="ECO:0000313" key="4">
    <source>
        <dbReference type="Proteomes" id="UP000051677"/>
    </source>
</evidence>
<gene>
    <name evidence="3" type="ORF">AO501_05020</name>
</gene>
<organism evidence="3 4">
    <name type="scientific">Mycobacterium gordonae</name>
    <dbReference type="NCBI Taxonomy" id="1778"/>
    <lineage>
        <taxon>Bacteria</taxon>
        <taxon>Bacillati</taxon>
        <taxon>Actinomycetota</taxon>
        <taxon>Actinomycetes</taxon>
        <taxon>Mycobacteriales</taxon>
        <taxon>Mycobacteriaceae</taxon>
        <taxon>Mycobacterium</taxon>
    </lineage>
</organism>
<proteinExistence type="inferred from homology"/>
<dbReference type="Gene3D" id="3.30.70.1230">
    <property type="entry name" value="Nucleotide cyclase"/>
    <property type="match status" value="1"/>
</dbReference>
<dbReference type="Pfam" id="PF16701">
    <property type="entry name" value="Ad_Cy_reg"/>
    <property type="match status" value="1"/>
</dbReference>
<dbReference type="AlphaFoldDB" id="A0A0Q2S086"/>
<comment type="caution">
    <text evidence="3">The sequence shown here is derived from an EMBL/GenBank/DDBJ whole genome shotgun (WGS) entry which is preliminary data.</text>
</comment>
<accession>A0A0Q2S086</accession>
<evidence type="ECO:0000313" key="3">
    <source>
        <dbReference type="EMBL" id="KQH80995.1"/>
    </source>
</evidence>
<reference evidence="3 4" key="1">
    <citation type="submission" date="2015-10" db="EMBL/GenBank/DDBJ databases">
        <title>Mycobacterium gordonae draft genome assembly.</title>
        <authorList>
            <person name="Ustinova V."/>
            <person name="Smirnova T."/>
            <person name="Blagodatskikh K."/>
            <person name="Varlamov D."/>
            <person name="Larionova E."/>
            <person name="Chernousova L."/>
        </authorList>
    </citation>
    <scope>NUCLEOTIDE SEQUENCE [LARGE SCALE GENOMIC DNA]</scope>
    <source>
        <strain evidence="3 4">CTRI 14-8773</strain>
    </source>
</reference>
<evidence type="ECO:0000256" key="1">
    <source>
        <dbReference type="ARBA" id="ARBA00005381"/>
    </source>
</evidence>
<feature type="domain" description="Guanylate cyclase" evidence="2">
    <location>
        <begin position="224"/>
        <end position="331"/>
    </location>
</feature>